<dbReference type="Gene3D" id="2.40.170.20">
    <property type="entry name" value="TonB-dependent receptor, beta-barrel domain"/>
    <property type="match status" value="1"/>
</dbReference>
<dbReference type="InterPro" id="IPR012910">
    <property type="entry name" value="Plug_dom"/>
</dbReference>
<evidence type="ECO:0000256" key="5">
    <source>
        <dbReference type="ARBA" id="ARBA00023136"/>
    </source>
</evidence>
<evidence type="ECO:0000256" key="1">
    <source>
        <dbReference type="ARBA" id="ARBA00004571"/>
    </source>
</evidence>
<dbReference type="NCBIfam" id="TIGR04056">
    <property type="entry name" value="OMP_RagA_SusC"/>
    <property type="match status" value="1"/>
</dbReference>
<evidence type="ECO:0000313" key="10">
    <source>
        <dbReference type="EMBL" id="WZN40514.1"/>
    </source>
</evidence>
<dbReference type="EMBL" id="CP149822">
    <property type="protein sequence ID" value="WZN40514.1"/>
    <property type="molecule type" value="Genomic_DNA"/>
</dbReference>
<sequence>MKGFWIILLLCLQGSVALMAQSVTLAETNAPLEVIFRKVKQQTGVSFVYTKTELEAAKPVTISVTNSPLNQALHAAFEGQPLTWAREGQYVVVKAAPVRKMAPESQQAAELTGRVTDGKGQPLVGAVVNVKGTQIAAYTDEKGNFTLANVPDDAVLIVRMMGFRQKEVAVTGRRLRIELESVAQQIEEVVITTGLFNRKKESFTGATSTFTGEQLKSVGNQDVVKSLRTLDPSFNVVPNNLMGSNPNGRPQVEVRGQTGISSFNSQLGIDPNQPLFILDGFEVSLQQVVDLDINRVASITLLKDAASTAIYGAKAANGVVVIETIKPKPGQMRLTYTSDLTFDSPDLRDYNLMNATEKLEFERLAGRYKSFTGLPSQLALDSMYNRRAGLVAQGVNTYWLKVPLKNAFSQRHSVYADGGDDAVRYGIGANYRRNEGVMKGSGRNTYGINFDLIYRKGKFNISNKAFFTGVKSDDSPYDFTAFARANPYYKMYDENGDTPKYLEVTSDAYASPNYVRNPLYDATLKSFSTGKQQIFTDNLAIQYNILDGMQAIAGVSFTVDNTNNESFLDPRNADFEEAANDLKGRYTSRESGKTSWQGYLAMNYGKVLAGGHQVAINLRGDATESKTKGLTTMVRGFPFGSNGNPAYGTSYDNQQRLPGYVDAVFRSASGLAAGNYSWQNRFLADASVRYDVSTSFGANQAAHPFWSLGAGWNLHNEPFMRPLRFINRLKLFYNGGTSSNQSFTGMGSTSVYTYAGLYNIAMGQSLVLGQVGNPDLKWPITLTTNLGFDISLFKSRINATLNYFRKNTDDMVIPLTMPPSTGYKTYNINAGSLRNSGVEVTARVTPWANPERRASWTVTLNGIWQNSKFAGLGNSLAQENNKFSSDTVALSEQFRRYRDGYSQYDLWSVRSLGIDPGSGKEVFVKLSGERTFVYDKNDVQMIGSSRPTVEGVVGTGFMYQGFSFSVNFRYRLGGQVINDALFNKVENVGATDIYFNQDRRSLYDRWKKPGDIANFRSITEIGSSTMKTYVTSRFLQKENTFTGESISVGYEFSQAKWISKLGMKNLRINAYMNEFVRWSTIQAERGIEYPFTRSGSLSLNASF</sequence>
<keyword evidence="4 7" id="KW-0812">Transmembrane</keyword>
<reference evidence="11" key="1">
    <citation type="submission" date="2024-03" db="EMBL/GenBank/DDBJ databases">
        <title>Chitinophaga horti sp. nov., isolated from garden soil.</title>
        <authorList>
            <person name="Lee D.S."/>
            <person name="Han D.M."/>
            <person name="Baek J.H."/>
            <person name="Choi D.G."/>
            <person name="Jeon J.H."/>
            <person name="Jeon C.O."/>
        </authorList>
    </citation>
    <scope>NUCLEOTIDE SEQUENCE [LARGE SCALE GENOMIC DNA]</scope>
    <source>
        <strain evidence="11">GPA1</strain>
    </source>
</reference>
<keyword evidence="11" id="KW-1185">Reference proteome</keyword>
<feature type="domain" description="TonB-dependent receptor plug" evidence="9">
    <location>
        <begin position="200"/>
        <end position="319"/>
    </location>
</feature>
<accession>A0ABZ2YM92</accession>
<dbReference type="Pfam" id="PF07715">
    <property type="entry name" value="Plug"/>
    <property type="match status" value="1"/>
</dbReference>
<dbReference type="NCBIfam" id="TIGR04057">
    <property type="entry name" value="SusC_RagA_signa"/>
    <property type="match status" value="1"/>
</dbReference>
<evidence type="ECO:0000256" key="2">
    <source>
        <dbReference type="ARBA" id="ARBA00022448"/>
    </source>
</evidence>
<dbReference type="SUPFAM" id="SSF56935">
    <property type="entry name" value="Porins"/>
    <property type="match status" value="1"/>
</dbReference>
<proteinExistence type="inferred from homology"/>
<keyword evidence="3 7" id="KW-1134">Transmembrane beta strand</keyword>
<dbReference type="InterPro" id="IPR023997">
    <property type="entry name" value="TonB-dep_OMP_SusC/RagA_CS"/>
</dbReference>
<keyword evidence="8" id="KW-0732">Signal</keyword>
<dbReference type="InterPro" id="IPR023996">
    <property type="entry name" value="TonB-dep_OMP_SusC/RagA"/>
</dbReference>
<dbReference type="InterPro" id="IPR039426">
    <property type="entry name" value="TonB-dep_rcpt-like"/>
</dbReference>
<name>A0ABZ2YM92_9BACT</name>
<evidence type="ECO:0000313" key="11">
    <source>
        <dbReference type="Proteomes" id="UP001485459"/>
    </source>
</evidence>
<feature type="signal peptide" evidence="8">
    <location>
        <begin position="1"/>
        <end position="20"/>
    </location>
</feature>
<dbReference type="RefSeq" id="WP_341835431.1">
    <property type="nucleotide sequence ID" value="NZ_CP149822.1"/>
</dbReference>
<evidence type="ECO:0000256" key="3">
    <source>
        <dbReference type="ARBA" id="ARBA00022452"/>
    </source>
</evidence>
<dbReference type="Gene3D" id="2.170.130.10">
    <property type="entry name" value="TonB-dependent receptor, plug domain"/>
    <property type="match status" value="1"/>
</dbReference>
<dbReference type="Gene3D" id="2.60.40.1120">
    <property type="entry name" value="Carboxypeptidase-like, regulatory domain"/>
    <property type="match status" value="1"/>
</dbReference>
<dbReference type="InterPro" id="IPR037066">
    <property type="entry name" value="Plug_dom_sf"/>
</dbReference>
<evidence type="ECO:0000256" key="7">
    <source>
        <dbReference type="PROSITE-ProRule" id="PRU01360"/>
    </source>
</evidence>
<dbReference type="SUPFAM" id="SSF49464">
    <property type="entry name" value="Carboxypeptidase regulatory domain-like"/>
    <property type="match status" value="1"/>
</dbReference>
<keyword evidence="2 7" id="KW-0813">Transport</keyword>
<organism evidence="10 11">
    <name type="scientific">Chitinophaga pollutisoli</name>
    <dbReference type="NCBI Taxonomy" id="3133966"/>
    <lineage>
        <taxon>Bacteria</taxon>
        <taxon>Pseudomonadati</taxon>
        <taxon>Bacteroidota</taxon>
        <taxon>Chitinophagia</taxon>
        <taxon>Chitinophagales</taxon>
        <taxon>Chitinophagaceae</taxon>
        <taxon>Chitinophaga</taxon>
    </lineage>
</organism>
<dbReference type="Proteomes" id="UP001485459">
    <property type="component" value="Chromosome"/>
</dbReference>
<evidence type="ECO:0000256" key="6">
    <source>
        <dbReference type="ARBA" id="ARBA00023237"/>
    </source>
</evidence>
<comment type="similarity">
    <text evidence="7">Belongs to the TonB-dependent receptor family.</text>
</comment>
<protein>
    <submittedName>
        <fullName evidence="10">SusC/RagA family TonB-linked outer membrane protein</fullName>
    </submittedName>
</protein>
<comment type="subcellular location">
    <subcellularLocation>
        <location evidence="1 7">Cell outer membrane</location>
        <topology evidence="1 7">Multi-pass membrane protein</topology>
    </subcellularLocation>
</comment>
<feature type="chain" id="PRO_5045231284" evidence="8">
    <location>
        <begin position="21"/>
        <end position="1103"/>
    </location>
</feature>
<dbReference type="InterPro" id="IPR008969">
    <property type="entry name" value="CarboxyPept-like_regulatory"/>
</dbReference>
<dbReference type="PROSITE" id="PS52016">
    <property type="entry name" value="TONB_DEPENDENT_REC_3"/>
    <property type="match status" value="1"/>
</dbReference>
<evidence type="ECO:0000256" key="4">
    <source>
        <dbReference type="ARBA" id="ARBA00022692"/>
    </source>
</evidence>
<evidence type="ECO:0000259" key="9">
    <source>
        <dbReference type="Pfam" id="PF07715"/>
    </source>
</evidence>
<keyword evidence="5 7" id="KW-0472">Membrane</keyword>
<gene>
    <name evidence="10" type="ORF">WJU16_21355</name>
</gene>
<keyword evidence="6 7" id="KW-0998">Cell outer membrane</keyword>
<evidence type="ECO:0000256" key="8">
    <source>
        <dbReference type="SAM" id="SignalP"/>
    </source>
</evidence>
<dbReference type="Pfam" id="PF13715">
    <property type="entry name" value="CarbopepD_reg_2"/>
    <property type="match status" value="1"/>
</dbReference>
<dbReference type="InterPro" id="IPR036942">
    <property type="entry name" value="Beta-barrel_TonB_sf"/>
</dbReference>